<gene>
    <name evidence="2" type="ORF">SAMN04489730_0012</name>
    <name evidence="3" type="ORF">SAMN04489730_0087</name>
</gene>
<organism evidence="2 4">
    <name type="scientific">Amycolatopsis australiensis</name>
    <dbReference type="NCBI Taxonomy" id="546364"/>
    <lineage>
        <taxon>Bacteria</taxon>
        <taxon>Bacillati</taxon>
        <taxon>Actinomycetota</taxon>
        <taxon>Actinomycetes</taxon>
        <taxon>Pseudonocardiales</taxon>
        <taxon>Pseudonocardiaceae</taxon>
        <taxon>Amycolatopsis</taxon>
    </lineage>
</organism>
<reference evidence="4" key="2">
    <citation type="submission" date="2016-11" db="EMBL/GenBank/DDBJ databases">
        <authorList>
            <person name="Varghese N."/>
            <person name="Submissions S."/>
        </authorList>
    </citation>
    <scope>NUCLEOTIDE SEQUENCE [LARGE SCALE GENOMIC DNA]</scope>
    <source>
        <strain evidence="4">DSM 44671</strain>
    </source>
</reference>
<evidence type="ECO:0000313" key="4">
    <source>
        <dbReference type="Proteomes" id="UP000182740"/>
    </source>
</evidence>
<dbReference type="EMBL" id="FPJG01000001">
    <property type="protein sequence ID" value="SFW12089.1"/>
    <property type="molecule type" value="Genomic_DNA"/>
</dbReference>
<keyword evidence="4" id="KW-1185">Reference proteome</keyword>
<dbReference type="STRING" id="546364.SAMN04489730_0012"/>
<evidence type="ECO:0000313" key="3">
    <source>
        <dbReference type="EMBL" id="SFW12089.1"/>
    </source>
</evidence>
<protein>
    <submittedName>
        <fullName evidence="2">Uncharacterized protein</fullName>
    </submittedName>
</protein>
<accession>A0A1K1LKQ1</accession>
<name>A0A1K1LKQ1_9PSEU</name>
<dbReference type="EMBL" id="FPJG01000001">
    <property type="protein sequence ID" value="SFW11415.1"/>
    <property type="molecule type" value="Genomic_DNA"/>
</dbReference>
<dbReference type="RefSeq" id="WP_143168409.1">
    <property type="nucleotide sequence ID" value="NZ_FPJG01000001.1"/>
</dbReference>
<proteinExistence type="predicted"/>
<dbReference type="AlphaFoldDB" id="A0A1K1LKQ1"/>
<feature type="region of interest" description="Disordered" evidence="1">
    <location>
        <begin position="1"/>
        <end position="20"/>
    </location>
</feature>
<dbReference type="Proteomes" id="UP000182740">
    <property type="component" value="Unassembled WGS sequence"/>
</dbReference>
<feature type="compositionally biased region" description="Low complexity" evidence="1">
    <location>
        <begin position="1"/>
        <end position="16"/>
    </location>
</feature>
<sequence>MTAAMTAPAPASTSPSEASLQVVPIDPARWPANPGQFVAAHYRWVTLDLDTGELALSADPAYCGPDDEQLRKGELPRELRGHWYTRGHGFPTPMPRRMVWFLCRYDDLDADQATRVLELIAVHARTVLAGQVEVPERSAPGCDWSLEAAIAVRTIAAITESPQRALREPSQVGSYAAVGVLALEDAFALAPALADPQHAAATDAELDAAAAKLAEHLPYQWAEQPELQCAAGHADRSFGYRTIHAVGVLAALYRYRRIQAGTLSVCQAPVWFAGRPARLAVVHDDTTDAELARLAHAEDQAAAAAGQRLVGALAYLQASRAAQRDHIRHRLRTARGDRAALLLRVDAWGDPADGGDTTRTTTLAQLAGLPASVVAALRERAHLTNLAAAADNARAIVGPTGGAR</sequence>
<evidence type="ECO:0000256" key="1">
    <source>
        <dbReference type="SAM" id="MobiDB-lite"/>
    </source>
</evidence>
<reference evidence="2" key="1">
    <citation type="submission" date="2016-11" db="EMBL/GenBank/DDBJ databases">
        <authorList>
            <person name="Jaros S."/>
            <person name="Januszkiewicz K."/>
            <person name="Wedrychowicz H."/>
        </authorList>
    </citation>
    <scope>NUCLEOTIDE SEQUENCE [LARGE SCALE GENOMIC DNA]</scope>
    <source>
        <strain evidence="2">DSM 44671</strain>
    </source>
</reference>
<evidence type="ECO:0000313" key="2">
    <source>
        <dbReference type="EMBL" id="SFW11415.1"/>
    </source>
</evidence>